<evidence type="ECO:0000256" key="12">
    <source>
        <dbReference type="HAMAP-Rule" id="MF_00041"/>
    </source>
</evidence>
<dbReference type="InterPro" id="IPR024909">
    <property type="entry name" value="Cys-tRNA/MSH_ligase"/>
</dbReference>
<dbReference type="GO" id="GO:0005737">
    <property type="term" value="C:cytoplasm"/>
    <property type="evidence" value="ECO:0007669"/>
    <property type="project" value="UniProtKB-SubCell"/>
</dbReference>
<keyword evidence="7 12" id="KW-0547">Nucleotide-binding</keyword>
<dbReference type="EC" id="6.1.1.16" evidence="12"/>
<keyword evidence="10 12" id="KW-0648">Protein biosynthesis</keyword>
<dbReference type="InterPro" id="IPR015803">
    <property type="entry name" value="Cys-tRNA-ligase"/>
</dbReference>
<feature type="binding site" evidence="12">
    <location>
        <position position="280"/>
    </location>
    <ligand>
        <name>ATP</name>
        <dbReference type="ChEBI" id="CHEBI:30616"/>
    </ligand>
</feature>
<protein>
    <recommendedName>
        <fullName evidence="12">Cysteine--tRNA ligase</fullName>
        <ecNumber evidence="12">6.1.1.16</ecNumber>
    </recommendedName>
    <alternativeName>
        <fullName evidence="12">Cysteinyl-tRNA synthetase</fullName>
        <shortName evidence="12">CysRS</shortName>
    </alternativeName>
</protein>
<dbReference type="AlphaFoldDB" id="A0A2G9YD34"/>
<dbReference type="InterPro" id="IPR032678">
    <property type="entry name" value="tRNA-synt_1_cat_dom"/>
</dbReference>
<evidence type="ECO:0000256" key="3">
    <source>
        <dbReference type="ARBA" id="ARBA00011245"/>
    </source>
</evidence>
<dbReference type="NCBIfam" id="TIGR00435">
    <property type="entry name" value="cysS"/>
    <property type="match status" value="1"/>
</dbReference>
<keyword evidence="11 12" id="KW-0030">Aminoacyl-tRNA synthetase</keyword>
<comment type="subcellular location">
    <subcellularLocation>
        <location evidence="1 12">Cytoplasm</location>
    </subcellularLocation>
</comment>
<evidence type="ECO:0000256" key="11">
    <source>
        <dbReference type="ARBA" id="ARBA00023146"/>
    </source>
</evidence>
<dbReference type="PANTHER" id="PTHR10890">
    <property type="entry name" value="CYSTEINYL-TRNA SYNTHETASE"/>
    <property type="match status" value="1"/>
</dbReference>
<keyword evidence="4 12" id="KW-0963">Cytoplasm</keyword>
<dbReference type="Pfam" id="PF01406">
    <property type="entry name" value="tRNA-synt_1e"/>
    <property type="match status" value="1"/>
</dbReference>
<dbReference type="PRINTS" id="PR00983">
    <property type="entry name" value="TRNASYNTHCYS"/>
</dbReference>
<dbReference type="GO" id="GO:0005524">
    <property type="term" value="F:ATP binding"/>
    <property type="evidence" value="ECO:0007669"/>
    <property type="project" value="UniProtKB-UniRule"/>
</dbReference>
<evidence type="ECO:0000256" key="10">
    <source>
        <dbReference type="ARBA" id="ARBA00022917"/>
    </source>
</evidence>
<comment type="cofactor">
    <cofactor evidence="12">
        <name>Zn(2+)</name>
        <dbReference type="ChEBI" id="CHEBI:29105"/>
    </cofactor>
    <text evidence="12">Binds 1 zinc ion per subunit.</text>
</comment>
<sequence>MALKIYNTLSRKKEVFKPLQEGRVNIYVCGPTVYDDAHLGHARTYVNFDTAIRYLRYLGYDVLYVQNITDVGHLTDDADAGEDKVIKRAKERKMHPMQLAETYTHRYFEDMDALKVQRPDISPRASGHIPEQIELTKVLLDKGCAYEANGSIYFSVEKYADYGKLSRRRLEEQEKGARVEVALEKHSPFDFALWKKAEPGHILQWPSFWGMGYPGWHIECSAMSMKYLGETLDIHGGGIDNIFPHHENEIAQSEVATGKQFVKYWIHNGSLMVEGKKMSKSLGNFVTIRGALEQYSPEQLRFFILSAHYRSPLNYTEKAVADAAQGLRGLHEVIRDLRMRMIFSAPPGDLDKNFLVEIEKYGKSFLQAMDDDLNTAEAIGVLFQFAKSVNSYLSDQPKASQETLGEIDKVFSDLGGSVLGIIPESFGIERRTEIGNKDLIELLIDIRQEARTAKNWKLADKIRKGLADQRIILEDGPDRTTWKIAK</sequence>
<feature type="binding site" evidence="12">
    <location>
        <position position="220"/>
    </location>
    <ligand>
        <name>Zn(2+)</name>
        <dbReference type="ChEBI" id="CHEBI:29105"/>
    </ligand>
</feature>
<dbReference type="GO" id="GO:0008270">
    <property type="term" value="F:zinc ion binding"/>
    <property type="evidence" value="ECO:0007669"/>
    <property type="project" value="UniProtKB-UniRule"/>
</dbReference>
<dbReference type="InterPro" id="IPR015273">
    <property type="entry name" value="Cys-tRNA-synt_Ia_DALR"/>
</dbReference>
<evidence type="ECO:0000313" key="15">
    <source>
        <dbReference type="Proteomes" id="UP000231480"/>
    </source>
</evidence>
<feature type="binding site" evidence="12">
    <location>
        <position position="245"/>
    </location>
    <ligand>
        <name>Zn(2+)</name>
        <dbReference type="ChEBI" id="CHEBI:29105"/>
    </ligand>
</feature>
<feature type="binding site" evidence="12">
    <location>
        <position position="249"/>
    </location>
    <ligand>
        <name>Zn(2+)</name>
        <dbReference type="ChEBI" id="CHEBI:29105"/>
    </ligand>
</feature>
<evidence type="ECO:0000256" key="1">
    <source>
        <dbReference type="ARBA" id="ARBA00004496"/>
    </source>
</evidence>
<dbReference type="Gene3D" id="3.40.50.620">
    <property type="entry name" value="HUPs"/>
    <property type="match status" value="1"/>
</dbReference>
<evidence type="ECO:0000256" key="2">
    <source>
        <dbReference type="ARBA" id="ARBA00005594"/>
    </source>
</evidence>
<comment type="similarity">
    <text evidence="2 12">Belongs to the class-I aminoacyl-tRNA synthetase family.</text>
</comment>
<dbReference type="PANTHER" id="PTHR10890:SF3">
    <property type="entry name" value="CYSTEINE--TRNA LIGASE, CYTOPLASMIC"/>
    <property type="match status" value="1"/>
</dbReference>
<evidence type="ECO:0000256" key="9">
    <source>
        <dbReference type="ARBA" id="ARBA00022840"/>
    </source>
</evidence>
<dbReference type="FunFam" id="3.40.50.620:FF:000009">
    <property type="entry name" value="Cysteine--tRNA ligase"/>
    <property type="match status" value="1"/>
</dbReference>
<dbReference type="SMART" id="SM00840">
    <property type="entry name" value="DALR_2"/>
    <property type="match status" value="1"/>
</dbReference>
<dbReference type="InterPro" id="IPR014729">
    <property type="entry name" value="Rossmann-like_a/b/a_fold"/>
</dbReference>
<evidence type="ECO:0000256" key="6">
    <source>
        <dbReference type="ARBA" id="ARBA00022723"/>
    </source>
</evidence>
<reference evidence="14 15" key="1">
    <citation type="submission" date="2017-09" db="EMBL/GenBank/DDBJ databases">
        <title>Depth-based differentiation of microbial function through sediment-hosted aquifers and enrichment of novel symbionts in the deep terrestrial subsurface.</title>
        <authorList>
            <person name="Probst A.J."/>
            <person name="Ladd B."/>
            <person name="Jarett J.K."/>
            <person name="Geller-Mcgrath D.E."/>
            <person name="Sieber C.M."/>
            <person name="Emerson J.B."/>
            <person name="Anantharaman K."/>
            <person name="Thomas B.C."/>
            <person name="Malmstrom R."/>
            <person name="Stieglmeier M."/>
            <person name="Klingl A."/>
            <person name="Woyke T."/>
            <person name="Ryan C.M."/>
            <person name="Banfield J.F."/>
        </authorList>
    </citation>
    <scope>NUCLEOTIDE SEQUENCE [LARGE SCALE GENOMIC DNA]</scope>
    <source>
        <strain evidence="14">CG23_combo_of_CG06-09_8_20_14_all_37_13</strain>
    </source>
</reference>
<organism evidence="14 15">
    <name type="scientific">Candidatus Portnoybacteria bacterium CG23_combo_of_CG06-09_8_20_14_all_37_13</name>
    <dbReference type="NCBI Taxonomy" id="1974819"/>
    <lineage>
        <taxon>Bacteria</taxon>
        <taxon>Candidatus Portnoyibacteriota</taxon>
    </lineage>
</organism>
<proteinExistence type="inferred from homology"/>
<evidence type="ECO:0000259" key="13">
    <source>
        <dbReference type="SMART" id="SM00840"/>
    </source>
</evidence>
<dbReference type="HAMAP" id="MF_00041">
    <property type="entry name" value="Cys_tRNA_synth"/>
    <property type="match status" value="1"/>
</dbReference>
<keyword evidence="8 12" id="KW-0862">Zinc</keyword>
<feature type="short sequence motif" description="'HIGH' region" evidence="12">
    <location>
        <begin position="31"/>
        <end position="41"/>
    </location>
</feature>
<dbReference type="EMBL" id="PCRH01000040">
    <property type="protein sequence ID" value="PIP17092.1"/>
    <property type="molecule type" value="Genomic_DNA"/>
</dbReference>
<dbReference type="InterPro" id="IPR009080">
    <property type="entry name" value="tRNAsynth_Ia_anticodon-bd"/>
</dbReference>
<evidence type="ECO:0000256" key="4">
    <source>
        <dbReference type="ARBA" id="ARBA00022490"/>
    </source>
</evidence>
<comment type="caution">
    <text evidence="14">The sequence shown here is derived from an EMBL/GenBank/DDBJ whole genome shotgun (WGS) entry which is preliminary data.</text>
</comment>
<evidence type="ECO:0000313" key="14">
    <source>
        <dbReference type="EMBL" id="PIP17092.1"/>
    </source>
</evidence>
<name>A0A2G9YD34_9BACT</name>
<dbReference type="Proteomes" id="UP000231480">
    <property type="component" value="Unassembled WGS sequence"/>
</dbReference>
<keyword evidence="5 12" id="KW-0436">Ligase</keyword>
<dbReference type="GO" id="GO:0004817">
    <property type="term" value="F:cysteine-tRNA ligase activity"/>
    <property type="evidence" value="ECO:0007669"/>
    <property type="project" value="UniProtKB-UniRule"/>
</dbReference>
<evidence type="ECO:0000256" key="7">
    <source>
        <dbReference type="ARBA" id="ARBA00022741"/>
    </source>
</evidence>
<evidence type="ECO:0000256" key="8">
    <source>
        <dbReference type="ARBA" id="ARBA00022833"/>
    </source>
</evidence>
<comment type="subunit">
    <text evidence="3 12">Monomer.</text>
</comment>
<dbReference type="GO" id="GO:0006423">
    <property type="term" value="P:cysteinyl-tRNA aminoacylation"/>
    <property type="evidence" value="ECO:0007669"/>
    <property type="project" value="UniProtKB-UniRule"/>
</dbReference>
<dbReference type="SUPFAM" id="SSF47323">
    <property type="entry name" value="Anticodon-binding domain of a subclass of class I aminoacyl-tRNA synthetases"/>
    <property type="match status" value="1"/>
</dbReference>
<keyword evidence="9 12" id="KW-0067">ATP-binding</keyword>
<keyword evidence="6 12" id="KW-0479">Metal-binding</keyword>
<gene>
    <name evidence="12" type="primary">cysS</name>
    <name evidence="14" type="ORF">COX44_01770</name>
</gene>
<feature type="binding site" evidence="12">
    <location>
        <position position="29"/>
    </location>
    <ligand>
        <name>Zn(2+)</name>
        <dbReference type="ChEBI" id="CHEBI:29105"/>
    </ligand>
</feature>
<dbReference type="Gene3D" id="1.20.120.1910">
    <property type="entry name" value="Cysteine-tRNA ligase, C-terminal anti-codon recognition domain"/>
    <property type="match status" value="1"/>
</dbReference>
<dbReference type="Pfam" id="PF09190">
    <property type="entry name" value="DALR_2"/>
    <property type="match status" value="1"/>
</dbReference>
<comment type="catalytic activity">
    <reaction evidence="12">
        <text>tRNA(Cys) + L-cysteine + ATP = L-cysteinyl-tRNA(Cys) + AMP + diphosphate</text>
        <dbReference type="Rhea" id="RHEA:17773"/>
        <dbReference type="Rhea" id="RHEA-COMP:9661"/>
        <dbReference type="Rhea" id="RHEA-COMP:9679"/>
        <dbReference type="ChEBI" id="CHEBI:30616"/>
        <dbReference type="ChEBI" id="CHEBI:33019"/>
        <dbReference type="ChEBI" id="CHEBI:35235"/>
        <dbReference type="ChEBI" id="CHEBI:78442"/>
        <dbReference type="ChEBI" id="CHEBI:78517"/>
        <dbReference type="ChEBI" id="CHEBI:456215"/>
        <dbReference type="EC" id="6.1.1.16"/>
    </reaction>
</comment>
<evidence type="ECO:0000256" key="5">
    <source>
        <dbReference type="ARBA" id="ARBA00022598"/>
    </source>
</evidence>
<feature type="domain" description="Cysteinyl-tRNA synthetase class Ia DALR" evidence="13">
    <location>
        <begin position="364"/>
        <end position="427"/>
    </location>
</feature>
<dbReference type="CDD" id="cd00672">
    <property type="entry name" value="CysRS_core"/>
    <property type="match status" value="1"/>
</dbReference>
<accession>A0A2G9YD34</accession>
<feature type="short sequence motif" description="'KMSKS' region" evidence="12">
    <location>
        <begin position="277"/>
        <end position="281"/>
    </location>
</feature>
<dbReference type="SUPFAM" id="SSF52374">
    <property type="entry name" value="Nucleotidylyl transferase"/>
    <property type="match status" value="1"/>
</dbReference>